<protein>
    <submittedName>
        <fullName evidence="1">Uncharacterized protein</fullName>
    </submittedName>
</protein>
<dbReference type="EMBL" id="GBXM01038835">
    <property type="protein sequence ID" value="JAH69742.1"/>
    <property type="molecule type" value="Transcribed_RNA"/>
</dbReference>
<sequence length="23" mass="2567">MWLRGAILQLGTRVIVDVASLRV</sequence>
<accession>A0A0E9UVC5</accession>
<organism evidence="1">
    <name type="scientific">Anguilla anguilla</name>
    <name type="common">European freshwater eel</name>
    <name type="synonym">Muraena anguilla</name>
    <dbReference type="NCBI Taxonomy" id="7936"/>
    <lineage>
        <taxon>Eukaryota</taxon>
        <taxon>Metazoa</taxon>
        <taxon>Chordata</taxon>
        <taxon>Craniata</taxon>
        <taxon>Vertebrata</taxon>
        <taxon>Euteleostomi</taxon>
        <taxon>Actinopterygii</taxon>
        <taxon>Neopterygii</taxon>
        <taxon>Teleostei</taxon>
        <taxon>Anguilliformes</taxon>
        <taxon>Anguillidae</taxon>
        <taxon>Anguilla</taxon>
    </lineage>
</organism>
<dbReference type="AlphaFoldDB" id="A0A0E9UVC5"/>
<name>A0A0E9UVC5_ANGAN</name>
<evidence type="ECO:0000313" key="1">
    <source>
        <dbReference type="EMBL" id="JAH69742.1"/>
    </source>
</evidence>
<proteinExistence type="predicted"/>
<reference evidence="1" key="1">
    <citation type="submission" date="2014-11" db="EMBL/GenBank/DDBJ databases">
        <authorList>
            <person name="Amaro Gonzalez C."/>
        </authorList>
    </citation>
    <scope>NUCLEOTIDE SEQUENCE</scope>
</reference>
<reference evidence="1" key="2">
    <citation type="journal article" date="2015" name="Fish Shellfish Immunol.">
        <title>Early steps in the European eel (Anguilla anguilla)-Vibrio vulnificus interaction in the gills: Role of the RtxA13 toxin.</title>
        <authorList>
            <person name="Callol A."/>
            <person name="Pajuelo D."/>
            <person name="Ebbesson L."/>
            <person name="Teles M."/>
            <person name="MacKenzie S."/>
            <person name="Amaro C."/>
        </authorList>
    </citation>
    <scope>NUCLEOTIDE SEQUENCE</scope>
</reference>